<dbReference type="InterPro" id="IPR051275">
    <property type="entry name" value="Cell_adhesion_signaling"/>
</dbReference>
<keyword evidence="7" id="KW-0812">Transmembrane</keyword>
<evidence type="ECO:0000259" key="8">
    <source>
        <dbReference type="PROSITE" id="PS50835"/>
    </source>
</evidence>
<keyword evidence="7" id="KW-1133">Transmembrane helix</keyword>
<evidence type="ECO:0000256" key="3">
    <source>
        <dbReference type="ARBA" id="ARBA00023157"/>
    </source>
</evidence>
<keyword evidence="10" id="KW-1185">Reference proteome</keyword>
<evidence type="ECO:0000313" key="9">
    <source>
        <dbReference type="EMBL" id="PIK48400.1"/>
    </source>
</evidence>
<keyword evidence="3" id="KW-1015">Disulfide bond</keyword>
<name>A0A2G8KKA9_STIJA</name>
<dbReference type="GO" id="GO:0098609">
    <property type="term" value="P:cell-cell adhesion"/>
    <property type="evidence" value="ECO:0007669"/>
    <property type="project" value="TreeGrafter"/>
</dbReference>
<keyword evidence="4" id="KW-0325">Glycoprotein</keyword>
<feature type="region of interest" description="Disordered" evidence="6">
    <location>
        <begin position="473"/>
        <end position="601"/>
    </location>
</feature>
<evidence type="ECO:0000256" key="6">
    <source>
        <dbReference type="SAM" id="MobiDB-lite"/>
    </source>
</evidence>
<dbReference type="GO" id="GO:0005886">
    <property type="term" value="C:plasma membrane"/>
    <property type="evidence" value="ECO:0007669"/>
    <property type="project" value="TreeGrafter"/>
</dbReference>
<dbReference type="InterPro" id="IPR036179">
    <property type="entry name" value="Ig-like_dom_sf"/>
</dbReference>
<feature type="compositionally biased region" description="Basic and acidic residues" evidence="6">
    <location>
        <begin position="532"/>
        <end position="566"/>
    </location>
</feature>
<evidence type="ECO:0000256" key="2">
    <source>
        <dbReference type="ARBA" id="ARBA00023136"/>
    </source>
</evidence>
<dbReference type="GO" id="GO:0005911">
    <property type="term" value="C:cell-cell junction"/>
    <property type="evidence" value="ECO:0007669"/>
    <property type="project" value="TreeGrafter"/>
</dbReference>
<dbReference type="SMART" id="SM00409">
    <property type="entry name" value="IG"/>
    <property type="match status" value="1"/>
</dbReference>
<feature type="domain" description="Ig-like" evidence="8">
    <location>
        <begin position="24"/>
        <end position="114"/>
    </location>
</feature>
<sequence>MSLTQSYSTTGTATSQTDSRLVCPEIYLLNVNEQGEVSCDFDSDFISVRWYESGGTPLLRYDGTEIKGPGKDSGEFDMKRDGSMIIRHAKPKHDGTYSVTVLHSDATSSQATVKIIIIVPLESVSVQDCQSEPYDLCKEAGIEERSNTLVCIARGARPPVDLTWQAFGDSYQPQELSNLNEFENTIISTVPYDTKSFTLQNVTCIPNGYAVKNVTGASLLVTGERLPSESTLNETNIQQGSQLQIKCPPDSLPLAQLYITLPGHNKHVLMETNVTTLNGHCLDDTCHVEEDNLVSFEDISYKQDGIYKCISSDVLPANASVYFKGCASTESCTRNGTKTGSLTCSVSGLRPPVELTMTDDDDSKQEVKLTNHRRETTTDPESGTSESYLTVEYEIVGCDGTASLTCSARPDKFARKIKPSKITLTTDKVKCMDDPVTEKKGKGGLIAGLLVVFAVIAAIVVFIVIRTRKKGISKSGGKQSEETESRLLPVGQAKTKTDENDVEVGGASTNEKKEKQALLSTSENQETDMADTESKDKNEDTKQKNADETAVEVEKASFTERDKVAENEALLSKNKVKTPDKKKKEKNKTTKPKSDKAQKKLQVQKERFKEELDKFIAKHGVCVLKSSTETVEILRIIAEKKQVSEKCLEIAKQQYLQKKHKIDELLKSMAVTSISQKEPSSDAVDALVQYAILKPLDVTEEHRNISYIAATNAASKIKYIKIVQAIQERFGEGNFMTELKAFLKTVAEKVLIREDAIFKEKISKILEDSKPTKAEEITSVFVRMLLFSFEKKLIEIEECMEMLQSGLDKHKLTKSVFTDIPRYSQTEGCLCKEFMFQILREAVVREKITEIDYFRILEAALNEKQIQISEYMGQLTKSVKDNLIKKEEMMDELRRCAMENLGNEVYYCYQMNYLLKNKQLTYKEYTDELESSVDNNWVKRSHVVEGLQDSLKNKLINEQQLLNQLCQIHVGGEISAHIEALQLSRTKNLISEETLMSQFQELVKKGKLDVTGYINEMRSCLQQGLINQTLFLKELRKVSESGKLNIEGLTSEMKNTLEKKLISQEEFCENLSYLFKQGKISEDMFLNQLTNLFVNKKLREESFLRHISSLFIGDKLAKNELMEEYLTCLAAELIETGDYLDTLKIALERNLIDDKFIISTLRDCLRDKSVNEDVFLTRLNDLFKTGKITRDEFVNEVKNCLKEKSISETTFFAQLDKLHDEKKYTIAEFTGELENCVKEKLISEEQFCKKLNNLLEKRLLQLENLLDQLQNCFKNKLIQEDAFLGELTSLFTSKQMSREKLMDFFHKLVKASLITKEGFFDQLKYLLSNNKLSKDDLIEEYRNCVKTNLISMDMFCKKMDGLVSDHLINSGDYLDTLETCLESTLIQKESLVSTLRDFLQQKFMDEPAFLKRLQNLCSKSVITTQEYIEELWNCLKQSVIPQTTFVAQIDSLLETKKIDIHGYFTELENCLHHKSISPAFFCEKLNQLLTSSKVDIQGFIAEIQNCFLKDLIDQSTFFGQLKTKFVDQKISREVLMEVYHACLQKQKISVNDYWNELFDMLKNGKISINDFVQELSNDEENEILGLQDSIGKLHGCRKENLMTEEALCTFLEDLLQKAKLDITEYNTELKKCVDANLISNEIYSKQIEQQEEKKKIDFREAFKALCTEITSDKGTNDKFQEVLKKFHKKYKESPSNYMEEYIDKEDIAEKLPPETSLSLLAEIFSLHQLLKRPTLNYITQITVEEFVAGTKFLLDEKKITAKGILATLKEVSKSKMNVDEVFRQIGFLGVGKEKIHHPYFLQAIQGIIGDVTVQQKNTLRSLFEKILTKAAMKTDECIAILTASKQKGQVCNLAIL</sequence>
<dbReference type="GO" id="GO:0050839">
    <property type="term" value="F:cell adhesion molecule binding"/>
    <property type="evidence" value="ECO:0007669"/>
    <property type="project" value="TreeGrafter"/>
</dbReference>
<organism evidence="9 10">
    <name type="scientific">Stichopus japonicus</name>
    <name type="common">Sea cucumber</name>
    <dbReference type="NCBI Taxonomy" id="307972"/>
    <lineage>
        <taxon>Eukaryota</taxon>
        <taxon>Metazoa</taxon>
        <taxon>Echinodermata</taxon>
        <taxon>Eleutherozoa</taxon>
        <taxon>Echinozoa</taxon>
        <taxon>Holothuroidea</taxon>
        <taxon>Aspidochirotacea</taxon>
        <taxon>Aspidochirotida</taxon>
        <taxon>Stichopodidae</taxon>
        <taxon>Apostichopus</taxon>
    </lineage>
</organism>
<comment type="caution">
    <text evidence="9">The sequence shown here is derived from an EMBL/GenBank/DDBJ whole genome shotgun (WGS) entry which is preliminary data.</text>
</comment>
<dbReference type="PANTHER" id="PTHR11640:SF136">
    <property type="entry name" value="NEPHRIN"/>
    <property type="match status" value="1"/>
</dbReference>
<dbReference type="InterPro" id="IPR003599">
    <property type="entry name" value="Ig_sub"/>
</dbReference>
<dbReference type="InterPro" id="IPR013783">
    <property type="entry name" value="Ig-like_fold"/>
</dbReference>
<feature type="compositionally biased region" description="Basic and acidic residues" evidence="6">
    <location>
        <begin position="364"/>
        <end position="377"/>
    </location>
</feature>
<protein>
    <recommendedName>
        <fullName evidence="8">Ig-like domain-containing protein</fullName>
    </recommendedName>
</protein>
<dbReference type="SUPFAM" id="SSF48726">
    <property type="entry name" value="Immunoglobulin"/>
    <property type="match status" value="1"/>
</dbReference>
<dbReference type="PANTHER" id="PTHR11640">
    <property type="entry name" value="NEPHRIN"/>
    <property type="match status" value="1"/>
</dbReference>
<evidence type="ECO:0000313" key="10">
    <source>
        <dbReference type="Proteomes" id="UP000230750"/>
    </source>
</evidence>
<evidence type="ECO:0000256" key="4">
    <source>
        <dbReference type="ARBA" id="ARBA00023180"/>
    </source>
</evidence>
<accession>A0A2G8KKA9</accession>
<keyword evidence="2 7" id="KW-0472">Membrane</keyword>
<evidence type="ECO:0000256" key="7">
    <source>
        <dbReference type="SAM" id="Phobius"/>
    </source>
</evidence>
<evidence type="ECO:0000256" key="1">
    <source>
        <dbReference type="ARBA" id="ARBA00004479"/>
    </source>
</evidence>
<keyword evidence="5" id="KW-0393">Immunoglobulin domain</keyword>
<feature type="region of interest" description="Disordered" evidence="6">
    <location>
        <begin position="354"/>
        <end position="384"/>
    </location>
</feature>
<dbReference type="Gene3D" id="2.60.40.10">
    <property type="entry name" value="Immunoglobulins"/>
    <property type="match status" value="1"/>
</dbReference>
<dbReference type="Proteomes" id="UP000230750">
    <property type="component" value="Unassembled WGS sequence"/>
</dbReference>
<feature type="transmembrane region" description="Helical" evidence="7">
    <location>
        <begin position="445"/>
        <end position="465"/>
    </location>
</feature>
<dbReference type="InterPro" id="IPR007110">
    <property type="entry name" value="Ig-like_dom"/>
</dbReference>
<comment type="subcellular location">
    <subcellularLocation>
        <location evidence="1">Membrane</location>
        <topology evidence="1">Single-pass type I membrane protein</topology>
    </subcellularLocation>
</comment>
<gene>
    <name evidence="9" type="ORF">BSL78_14729</name>
</gene>
<dbReference type="PROSITE" id="PS50835">
    <property type="entry name" value="IG_LIKE"/>
    <property type="match status" value="2"/>
</dbReference>
<evidence type="ECO:0000256" key="5">
    <source>
        <dbReference type="ARBA" id="ARBA00023319"/>
    </source>
</evidence>
<feature type="domain" description="Ig-like" evidence="8">
    <location>
        <begin position="316"/>
        <end position="425"/>
    </location>
</feature>
<dbReference type="OrthoDB" id="10048737at2759"/>
<feature type="compositionally biased region" description="Basic and acidic residues" evidence="6">
    <location>
        <begin position="592"/>
        <end position="601"/>
    </location>
</feature>
<proteinExistence type="predicted"/>
<reference evidence="9 10" key="1">
    <citation type="journal article" date="2017" name="PLoS Biol.">
        <title>The sea cucumber genome provides insights into morphological evolution and visceral regeneration.</title>
        <authorList>
            <person name="Zhang X."/>
            <person name="Sun L."/>
            <person name="Yuan J."/>
            <person name="Sun Y."/>
            <person name="Gao Y."/>
            <person name="Zhang L."/>
            <person name="Li S."/>
            <person name="Dai H."/>
            <person name="Hamel J.F."/>
            <person name="Liu C."/>
            <person name="Yu Y."/>
            <person name="Liu S."/>
            <person name="Lin W."/>
            <person name="Guo K."/>
            <person name="Jin S."/>
            <person name="Xu P."/>
            <person name="Storey K.B."/>
            <person name="Huan P."/>
            <person name="Zhang T."/>
            <person name="Zhou Y."/>
            <person name="Zhang J."/>
            <person name="Lin C."/>
            <person name="Li X."/>
            <person name="Xing L."/>
            <person name="Huo D."/>
            <person name="Sun M."/>
            <person name="Wang L."/>
            <person name="Mercier A."/>
            <person name="Li F."/>
            <person name="Yang H."/>
            <person name="Xiang J."/>
        </authorList>
    </citation>
    <scope>NUCLEOTIDE SEQUENCE [LARGE SCALE GENOMIC DNA]</scope>
    <source>
        <strain evidence="9">Shaxun</strain>
        <tissue evidence="9">Muscle</tissue>
    </source>
</reference>
<feature type="compositionally biased region" description="Basic residues" evidence="6">
    <location>
        <begin position="574"/>
        <end position="591"/>
    </location>
</feature>
<dbReference type="EMBL" id="MRZV01000524">
    <property type="protein sequence ID" value="PIK48400.1"/>
    <property type="molecule type" value="Genomic_DNA"/>
</dbReference>